<feature type="domain" description="AAA+ ATPase" evidence="1">
    <location>
        <begin position="10"/>
        <end position="233"/>
    </location>
</feature>
<gene>
    <name evidence="2" type="ORF">DSM112329_04003</name>
</gene>
<dbReference type="EMBL" id="CP114014">
    <property type="protein sequence ID" value="XAY07124.1"/>
    <property type="molecule type" value="Genomic_DNA"/>
</dbReference>
<evidence type="ECO:0000313" key="2">
    <source>
        <dbReference type="EMBL" id="XAY07124.1"/>
    </source>
</evidence>
<dbReference type="CDD" id="cd02035">
    <property type="entry name" value="ArsA"/>
    <property type="match status" value="1"/>
</dbReference>
<name>A0AAU7AZP5_9ACTN</name>
<accession>A0AAU7AZP5</accession>
<reference evidence="2" key="1">
    <citation type="submission" date="2022-12" db="EMBL/GenBank/DDBJ databases">
        <title>Paraconexibacter alkalitolerans sp. nov. and Baekduia alba sp. nov., isolated from soil and emended description of the genera Paraconexibacter (Chun et al., 2020) and Baekduia (An et al., 2020).</title>
        <authorList>
            <person name="Vieira S."/>
            <person name="Huber K.J."/>
            <person name="Geppert A."/>
            <person name="Wolf J."/>
            <person name="Neumann-Schaal M."/>
            <person name="Muesken M."/>
            <person name="Overmann J."/>
        </authorList>
    </citation>
    <scope>NUCLEOTIDE SEQUENCE</scope>
    <source>
        <strain evidence="2">AEG42_29</strain>
    </source>
</reference>
<dbReference type="RefSeq" id="WP_354698330.1">
    <property type="nucleotide sequence ID" value="NZ_CP114014.1"/>
</dbReference>
<dbReference type="Pfam" id="PF02374">
    <property type="entry name" value="ArsA_ATPase"/>
    <property type="match status" value="1"/>
</dbReference>
<dbReference type="PANTHER" id="PTHR10803">
    <property type="entry name" value="ARSENICAL PUMP-DRIVING ATPASE ARSENITE-TRANSLOCATING ATPASE"/>
    <property type="match status" value="1"/>
</dbReference>
<dbReference type="InterPro" id="IPR016300">
    <property type="entry name" value="ATPase_ArsA/GET3"/>
</dbReference>
<organism evidence="2">
    <name type="scientific">Paraconexibacter sp. AEG42_29</name>
    <dbReference type="NCBI Taxonomy" id="2997339"/>
    <lineage>
        <taxon>Bacteria</taxon>
        <taxon>Bacillati</taxon>
        <taxon>Actinomycetota</taxon>
        <taxon>Thermoleophilia</taxon>
        <taxon>Solirubrobacterales</taxon>
        <taxon>Paraconexibacteraceae</taxon>
        <taxon>Paraconexibacter</taxon>
    </lineage>
</organism>
<dbReference type="GO" id="GO:0005524">
    <property type="term" value="F:ATP binding"/>
    <property type="evidence" value="ECO:0007669"/>
    <property type="project" value="InterPro"/>
</dbReference>
<dbReference type="InterPro" id="IPR025723">
    <property type="entry name" value="ArsA/GET3_ATPase-like"/>
</dbReference>
<proteinExistence type="predicted"/>
<dbReference type="InterPro" id="IPR027417">
    <property type="entry name" value="P-loop_NTPase"/>
</dbReference>
<dbReference type="Gene3D" id="3.40.50.300">
    <property type="entry name" value="P-loop containing nucleotide triphosphate hydrolases"/>
    <property type="match status" value="1"/>
</dbReference>
<dbReference type="InterPro" id="IPR003593">
    <property type="entry name" value="AAA+_ATPase"/>
</dbReference>
<dbReference type="KEGG" id="parq:DSM112329_04003"/>
<dbReference type="SMART" id="SM00382">
    <property type="entry name" value="AAA"/>
    <property type="match status" value="1"/>
</dbReference>
<sequence length="389" mass="41667">MSSLSERLDGRRVVIVAGSGGVGKTTTSAAIGLGLAAGGQRVCVITIDPAKRLADALGLEELGNEPRRVDPSRFSDHDIEVEGELWAMMLDAKRTFDDLIERLAPDAKTRDEILENRIYQELSSAVAGSQEFTAIAKLYDLDRDGGFDVLILDTPPSRNALDFLDAPDRLTNFFEGRALKVFLAPSGIAAKVVGRGTSVVFSVLRKVTGVDLLDDVSVFFRALSGIMDGFRERASGVKALLGDPATTFLIVSSPQHEPIEEAIHFAGKLREARHRIGALIVNRVDPGVADADPPDAEALAALEEELTAELGAPLARKVARTMADARLLADRDAASIAHLQDALGEAEALLVPQLDDDVHDLEGLTLIHRHLFASDPDRASMMRAAAGLA</sequence>
<dbReference type="PANTHER" id="PTHR10803:SF26">
    <property type="entry name" value="ANION TRANSPORTER ATPASE-RELATED"/>
    <property type="match status" value="1"/>
</dbReference>
<dbReference type="GO" id="GO:0016887">
    <property type="term" value="F:ATP hydrolysis activity"/>
    <property type="evidence" value="ECO:0007669"/>
    <property type="project" value="InterPro"/>
</dbReference>
<dbReference type="SUPFAM" id="SSF52540">
    <property type="entry name" value="P-loop containing nucleoside triphosphate hydrolases"/>
    <property type="match status" value="1"/>
</dbReference>
<dbReference type="AlphaFoldDB" id="A0AAU7AZP5"/>
<protein>
    <submittedName>
        <fullName evidence="2">ParA-like partition protein</fullName>
    </submittedName>
</protein>
<evidence type="ECO:0000259" key="1">
    <source>
        <dbReference type="SMART" id="SM00382"/>
    </source>
</evidence>